<sequence>MIVFVFGNIHSGKTTLVNDICARRPKYVPLVLDEYRGRYGDGTMDGETEAQRRLLDDMCRHKDCVVEMSGFGHNTEEAFLRSSDRERLVVIVECPKAECLRRVKEHGMPGVPFPYEGAYDDMIESFDGRMKSGHIERMWSSDIVLRMSGTDPGPCMDSLMEYIPRRGRMYHRGPRKRMWGLTV</sequence>
<reference evidence="1 2" key="1">
    <citation type="submission" date="2016-10" db="EMBL/GenBank/DDBJ databases">
        <title>Complete genome of the TMA-utilizing, human hosted archaeon Methanomethylophilus alvus Gen. nov, sp. nov., strain Mx-05, derived from a pure culture.</title>
        <authorList>
            <person name="Brugere J.-F."/>
            <person name="Ben Hania W."/>
            <person name="Chaudhary P.P."/>
            <person name="Gaci N."/>
            <person name="Borrel G."/>
            <person name="Cao Van Tuat L."/>
            <person name="Fardeau M.-L."/>
            <person name="Harris H.M.B."/>
            <person name="O'Toole P.W."/>
            <person name="Ollivier B."/>
        </authorList>
    </citation>
    <scope>NUCLEOTIDE SEQUENCE [LARGE SCALE GENOMIC DNA]</scope>
    <source>
        <strain evidence="1 2">Mx-05</strain>
    </source>
</reference>
<evidence type="ECO:0008006" key="3">
    <source>
        <dbReference type="Google" id="ProtNLM"/>
    </source>
</evidence>
<proteinExistence type="predicted"/>
<dbReference type="EMBL" id="CP017686">
    <property type="protein sequence ID" value="AYQ54916.1"/>
    <property type="molecule type" value="Genomic_DNA"/>
</dbReference>
<accession>A0A3G3IGB7</accession>
<evidence type="ECO:0000313" key="2">
    <source>
        <dbReference type="Proteomes" id="UP000273278"/>
    </source>
</evidence>
<dbReference type="InterPro" id="IPR027417">
    <property type="entry name" value="P-loop_NTPase"/>
</dbReference>
<dbReference type="AlphaFoldDB" id="A0A3G3IGB7"/>
<dbReference type="GeneID" id="41321549"/>
<dbReference type="Gene3D" id="3.40.50.300">
    <property type="entry name" value="P-loop containing nucleotide triphosphate hydrolases"/>
    <property type="match status" value="1"/>
</dbReference>
<dbReference type="RefSeq" id="WP_015504646.1">
    <property type="nucleotide sequence ID" value="NZ_CAYARO010000005.1"/>
</dbReference>
<dbReference type="Proteomes" id="UP000273278">
    <property type="component" value="Chromosome"/>
</dbReference>
<name>A0A3G3IGB7_9ARCH</name>
<dbReference type="SUPFAM" id="SSF52540">
    <property type="entry name" value="P-loop containing nucleoside triphosphate hydrolases"/>
    <property type="match status" value="1"/>
</dbReference>
<organism evidence="1 2">
    <name type="scientific">Methanomethylophilus alvi</name>
    <dbReference type="NCBI Taxonomy" id="1291540"/>
    <lineage>
        <taxon>Archaea</taxon>
        <taxon>Methanobacteriati</taxon>
        <taxon>Thermoplasmatota</taxon>
        <taxon>Thermoplasmata</taxon>
        <taxon>Methanomassiliicoccales</taxon>
        <taxon>Methanomethylophilaceae</taxon>
        <taxon>Methanomethylophilus</taxon>
    </lineage>
</organism>
<gene>
    <name evidence="1" type="ORF">BKD89_03735</name>
</gene>
<evidence type="ECO:0000313" key="1">
    <source>
        <dbReference type="EMBL" id="AYQ54916.1"/>
    </source>
</evidence>
<protein>
    <recommendedName>
        <fullName evidence="3">Kinase</fullName>
    </recommendedName>
</protein>